<reference evidence="1 2" key="1">
    <citation type="submission" date="2024-04" db="EMBL/GenBank/DDBJ databases">
        <title>Human intestinal bacterial collection.</title>
        <authorList>
            <person name="Pauvert C."/>
            <person name="Hitch T.C.A."/>
            <person name="Clavel T."/>
        </authorList>
    </citation>
    <scope>NUCLEOTIDE SEQUENCE [LARGE SCALE GENOMIC DNA]</scope>
    <source>
        <strain evidence="1 2">CLA-AA-H145</strain>
    </source>
</reference>
<sequence>MNTKTLRLFRASWHSFTKRITTLSSQRAIGQALLVAILLAVGTLGAHAQTDNPRGVYKLTKMIDNTGTMLLAPFDQYKICTEEITLMVNIRNQMFKIGDNDHFVFNYTGEDPDPANPTASRIYDSDANHFTLKWWSTLPTLLFPKDDWCTEFYEANKYSDKGKMLFDAIMKPAEKVDKGRTLYGHWHTVGIYDEMVDVKKALEVMKKKGETPAYNGRDIVVVKPNHAVFTMGVIVDIASDGINYIELKPSGERLNANWLDDNQFVVAVKRDHCIDYQLWQRITDDVPPVTRIIENQVKSRNPMNIGR</sequence>
<organism evidence="1 2">
    <name type="scientific">Hallella faecis</name>
    <dbReference type="NCBI Taxonomy" id="2841596"/>
    <lineage>
        <taxon>Bacteria</taxon>
        <taxon>Pseudomonadati</taxon>
        <taxon>Bacteroidota</taxon>
        <taxon>Bacteroidia</taxon>
        <taxon>Bacteroidales</taxon>
        <taxon>Prevotellaceae</taxon>
        <taxon>Hallella</taxon>
    </lineage>
</organism>
<accession>A0ABV1FN27</accession>
<name>A0ABV1FN27_9BACT</name>
<gene>
    <name evidence="1" type="ORF">AAAT34_01840</name>
</gene>
<dbReference type="Proteomes" id="UP001487296">
    <property type="component" value="Unassembled WGS sequence"/>
</dbReference>
<proteinExistence type="predicted"/>
<evidence type="ECO:0000313" key="1">
    <source>
        <dbReference type="EMBL" id="MEQ2485794.1"/>
    </source>
</evidence>
<comment type="caution">
    <text evidence="1">The sequence shown here is derived from an EMBL/GenBank/DDBJ whole genome shotgun (WGS) entry which is preliminary data.</text>
</comment>
<keyword evidence="2" id="KW-1185">Reference proteome</keyword>
<protein>
    <submittedName>
        <fullName evidence="1">Uncharacterized protein</fullName>
    </submittedName>
</protein>
<dbReference type="EMBL" id="JBBNFP010000003">
    <property type="protein sequence ID" value="MEQ2485794.1"/>
    <property type="molecule type" value="Genomic_DNA"/>
</dbReference>
<evidence type="ECO:0000313" key="2">
    <source>
        <dbReference type="Proteomes" id="UP001487296"/>
    </source>
</evidence>
<dbReference type="RefSeq" id="WP_215758787.1">
    <property type="nucleotide sequence ID" value="NZ_JAHKBE010000002.1"/>
</dbReference>